<evidence type="ECO:0000256" key="6">
    <source>
        <dbReference type="ARBA" id="ARBA00023069"/>
    </source>
</evidence>
<keyword evidence="4" id="KW-0597">Phosphoprotein</keyword>
<feature type="compositionally biased region" description="Basic and acidic residues" evidence="9">
    <location>
        <begin position="212"/>
        <end position="224"/>
    </location>
</feature>
<keyword evidence="11" id="KW-1185">Reference proteome</keyword>
<dbReference type="InParanoid" id="A0A482WWF8"/>
<feature type="compositionally biased region" description="Acidic residues" evidence="9">
    <location>
        <begin position="323"/>
        <end position="341"/>
    </location>
</feature>
<dbReference type="PANTHER" id="PTHR21648:SF0">
    <property type="entry name" value="RADIAL SPOKE HEAD PROTEIN 3 HOMOLOG"/>
    <property type="match status" value="1"/>
</dbReference>
<evidence type="ECO:0000256" key="9">
    <source>
        <dbReference type="SAM" id="MobiDB-lite"/>
    </source>
</evidence>
<evidence type="ECO:0000256" key="2">
    <source>
        <dbReference type="ARBA" id="ARBA00006737"/>
    </source>
</evidence>
<comment type="subcellular location">
    <subcellularLocation>
        <location evidence="1">Cytoplasm</location>
        <location evidence="1">Cytoskeleton</location>
        <location evidence="1">Flagellum axoneme</location>
    </subcellularLocation>
</comment>
<feature type="compositionally biased region" description="Basic and acidic residues" evidence="9">
    <location>
        <begin position="184"/>
        <end position="203"/>
    </location>
</feature>
<gene>
    <name evidence="10" type="ORF">LSTR_LSTR003087</name>
</gene>
<keyword evidence="6" id="KW-0969">Cilium</keyword>
<evidence type="ECO:0000256" key="3">
    <source>
        <dbReference type="ARBA" id="ARBA00022490"/>
    </source>
</evidence>
<keyword evidence="3" id="KW-0963">Cytoplasm</keyword>
<evidence type="ECO:0000313" key="10">
    <source>
        <dbReference type="EMBL" id="RZF37676.1"/>
    </source>
</evidence>
<protein>
    <recommendedName>
        <fullName evidence="12">Radial spoke head protein 3 homolog</fullName>
    </recommendedName>
</protein>
<evidence type="ECO:0000313" key="11">
    <source>
        <dbReference type="Proteomes" id="UP000291343"/>
    </source>
</evidence>
<evidence type="ECO:0000256" key="8">
    <source>
        <dbReference type="ARBA" id="ARBA00023273"/>
    </source>
</evidence>
<keyword evidence="7" id="KW-0206">Cytoskeleton</keyword>
<dbReference type="Pfam" id="PF06098">
    <property type="entry name" value="Radial_spoke_3"/>
    <property type="match status" value="1"/>
</dbReference>
<dbReference type="EMBL" id="QKKF02023479">
    <property type="protein sequence ID" value="RZF37676.1"/>
    <property type="molecule type" value="Genomic_DNA"/>
</dbReference>
<dbReference type="STRING" id="195883.A0A482WWF8"/>
<evidence type="ECO:0008006" key="12">
    <source>
        <dbReference type="Google" id="ProtNLM"/>
    </source>
</evidence>
<feature type="region of interest" description="Disordered" evidence="9">
    <location>
        <begin position="1"/>
        <end position="22"/>
    </location>
</feature>
<dbReference type="OrthoDB" id="313308at2759"/>
<keyword evidence="5" id="KW-0282">Flagellum</keyword>
<feature type="region of interest" description="Disordered" evidence="9">
    <location>
        <begin position="302"/>
        <end position="351"/>
    </location>
</feature>
<dbReference type="SMR" id="A0A482WWF8"/>
<comment type="similarity">
    <text evidence="2">Belongs to the flagellar radial spoke RSP3 family.</text>
</comment>
<reference evidence="10 11" key="1">
    <citation type="journal article" date="2017" name="Gigascience">
        <title>Genome sequence of the small brown planthopper, Laodelphax striatellus.</title>
        <authorList>
            <person name="Zhu J."/>
            <person name="Jiang F."/>
            <person name="Wang X."/>
            <person name="Yang P."/>
            <person name="Bao Y."/>
            <person name="Zhao W."/>
            <person name="Wang W."/>
            <person name="Lu H."/>
            <person name="Wang Q."/>
            <person name="Cui N."/>
            <person name="Li J."/>
            <person name="Chen X."/>
            <person name="Luo L."/>
            <person name="Yu J."/>
            <person name="Kang L."/>
            <person name="Cui F."/>
        </authorList>
    </citation>
    <scope>NUCLEOTIDE SEQUENCE [LARGE SCALE GENOMIC DNA]</scope>
    <source>
        <strain evidence="10">Lst14</strain>
    </source>
</reference>
<accession>A0A482WWF8</accession>
<feature type="region of interest" description="Disordered" evidence="9">
    <location>
        <begin position="392"/>
        <end position="426"/>
    </location>
</feature>
<dbReference type="InterPro" id="IPR009290">
    <property type="entry name" value="Radial_spoke_3"/>
</dbReference>
<dbReference type="PANTHER" id="PTHR21648">
    <property type="entry name" value="FLAGELLAR RADIAL SPOKE PROTEIN 3"/>
    <property type="match status" value="1"/>
</dbReference>
<sequence length="426" mass="48211">MPGLPMVPSHSTGSIRTERNAYTFASSPRTLLTRKARYRSEEIPDQHSQSYGNIMHDKRVIRGSTVVSHPMYSITDSRGVETGGARLAEARRRNMARRKAQTTASRALRMRMSTPPPVEGRKHEDIQTDSYLEQLFDFEVEVKPVLEVLVGKTMEQAIIELLQEEREAEQKERQRRLNEIKEAERAEQKRLEEEEAETKRRLEQVPSPDSKPSSEHGESHKEDASTVLTTKYIQELLPSILDGLKSSGYLTEEIKEDVEENFMSWLMSEVTQEMKRVVENRDLLSDIVKEILDTRAELHRAMGKKETKKRKPKSFKTLSVEGTDNEEYLSDVADDDADENEQPTKNPLPDLYPRLTQVRSILISTTHQIEEQAGGSSQPLCETNGVIDAAAQRTKHRIRSAPRLGSLVSPDPVVPGAQSSKGSRVA</sequence>
<evidence type="ECO:0000256" key="5">
    <source>
        <dbReference type="ARBA" id="ARBA00022846"/>
    </source>
</evidence>
<evidence type="ECO:0000256" key="7">
    <source>
        <dbReference type="ARBA" id="ARBA00023212"/>
    </source>
</evidence>
<feature type="compositionally biased region" description="Polar residues" evidence="9">
    <location>
        <begin position="417"/>
        <end position="426"/>
    </location>
</feature>
<organism evidence="10 11">
    <name type="scientific">Laodelphax striatellus</name>
    <name type="common">Small brown planthopper</name>
    <name type="synonym">Delphax striatella</name>
    <dbReference type="NCBI Taxonomy" id="195883"/>
    <lineage>
        <taxon>Eukaryota</taxon>
        <taxon>Metazoa</taxon>
        <taxon>Ecdysozoa</taxon>
        <taxon>Arthropoda</taxon>
        <taxon>Hexapoda</taxon>
        <taxon>Insecta</taxon>
        <taxon>Pterygota</taxon>
        <taxon>Neoptera</taxon>
        <taxon>Paraneoptera</taxon>
        <taxon>Hemiptera</taxon>
        <taxon>Auchenorrhyncha</taxon>
        <taxon>Fulgoroidea</taxon>
        <taxon>Delphacidae</taxon>
        <taxon>Criomorphinae</taxon>
        <taxon>Laodelphax</taxon>
    </lineage>
</organism>
<evidence type="ECO:0000256" key="1">
    <source>
        <dbReference type="ARBA" id="ARBA00004611"/>
    </source>
</evidence>
<dbReference type="AlphaFoldDB" id="A0A482WWF8"/>
<dbReference type="Proteomes" id="UP000291343">
    <property type="component" value="Unassembled WGS sequence"/>
</dbReference>
<feature type="region of interest" description="Disordered" evidence="9">
    <location>
        <begin position="184"/>
        <end position="225"/>
    </location>
</feature>
<proteinExistence type="inferred from homology"/>
<name>A0A482WWF8_LAOST</name>
<evidence type="ECO:0000256" key="4">
    <source>
        <dbReference type="ARBA" id="ARBA00022553"/>
    </source>
</evidence>
<dbReference type="GO" id="GO:0005929">
    <property type="term" value="C:cilium"/>
    <property type="evidence" value="ECO:0007669"/>
    <property type="project" value="TreeGrafter"/>
</dbReference>
<comment type="caution">
    <text evidence="10">The sequence shown here is derived from an EMBL/GenBank/DDBJ whole genome shotgun (WGS) entry which is preliminary data.</text>
</comment>
<keyword evidence="8" id="KW-0966">Cell projection</keyword>